<dbReference type="Pfam" id="PF10066">
    <property type="entry name" value="DUF2304"/>
    <property type="match status" value="1"/>
</dbReference>
<evidence type="ECO:0000313" key="3">
    <source>
        <dbReference type="EMBL" id="EJF41071.1"/>
    </source>
</evidence>
<comment type="caution">
    <text evidence="3">The sequence shown here is derived from an EMBL/GenBank/DDBJ whole genome shotgun (WGS) entry which is preliminary data.</text>
</comment>
<dbReference type="OrthoDB" id="3268055at2"/>
<dbReference type="EMBL" id="AKFT01000163">
    <property type="protein sequence ID" value="EJF41071.1"/>
    <property type="molecule type" value="Genomic_DNA"/>
</dbReference>
<gene>
    <name evidence="3" type="ORF">HMPREF1318_0554</name>
</gene>
<keyword evidence="2" id="KW-0472">Membrane</keyword>
<proteinExistence type="predicted"/>
<dbReference type="RefSeq" id="WP_008732413.1">
    <property type="nucleotide sequence ID" value="NZ_AKFT01000163.1"/>
</dbReference>
<name>J0WXN1_9ACTO</name>
<evidence type="ECO:0000256" key="1">
    <source>
        <dbReference type="SAM" id="MobiDB-lite"/>
    </source>
</evidence>
<feature type="transmembrane region" description="Helical" evidence="2">
    <location>
        <begin position="6"/>
        <end position="23"/>
    </location>
</feature>
<feature type="compositionally biased region" description="Low complexity" evidence="1">
    <location>
        <begin position="114"/>
        <end position="137"/>
    </location>
</feature>
<evidence type="ECO:0000313" key="4">
    <source>
        <dbReference type="Proteomes" id="UP000002941"/>
    </source>
</evidence>
<dbReference type="InterPro" id="IPR019277">
    <property type="entry name" value="DUF2304"/>
</dbReference>
<dbReference type="AlphaFoldDB" id="J0WXN1"/>
<feature type="transmembrane region" description="Helical" evidence="2">
    <location>
        <begin position="68"/>
        <end position="86"/>
    </location>
</feature>
<sequence>MERTYWIGLVFSLIVLIAVFFRMRNAGMKERYATWWVVIVVGTTIVSLFPSLLSLVSGALGVRVPLNLAFFVEGIVMMLVSLQLSVDASRGDEERRRLVEEIAILNLRMEQLEAGSSGSSDSSDSSGSSGAADSPRS</sequence>
<dbReference type="PATRIC" id="fig|1125718.3.peg.2004"/>
<organism evidence="3 4">
    <name type="scientific">Actinomyces massiliensis F0489</name>
    <dbReference type="NCBI Taxonomy" id="1125718"/>
    <lineage>
        <taxon>Bacteria</taxon>
        <taxon>Bacillati</taxon>
        <taxon>Actinomycetota</taxon>
        <taxon>Actinomycetes</taxon>
        <taxon>Actinomycetales</taxon>
        <taxon>Actinomycetaceae</taxon>
        <taxon>Actinomyces</taxon>
    </lineage>
</organism>
<feature type="region of interest" description="Disordered" evidence="1">
    <location>
        <begin position="113"/>
        <end position="137"/>
    </location>
</feature>
<evidence type="ECO:0000256" key="2">
    <source>
        <dbReference type="SAM" id="Phobius"/>
    </source>
</evidence>
<dbReference type="eggNOG" id="COG2456">
    <property type="taxonomic scope" value="Bacteria"/>
</dbReference>
<reference evidence="3 4" key="1">
    <citation type="submission" date="2012-05" db="EMBL/GenBank/DDBJ databases">
        <authorList>
            <person name="Harkins D.M."/>
            <person name="Madupu R."/>
            <person name="Durkin A.S."/>
            <person name="Torralba M."/>
            <person name="Methe B."/>
            <person name="Sutton G.G."/>
            <person name="Nelson K.E."/>
        </authorList>
    </citation>
    <scope>NUCLEOTIDE SEQUENCE [LARGE SCALE GENOMIC DNA]</scope>
    <source>
        <strain evidence="3 4">F0489</strain>
    </source>
</reference>
<protein>
    <submittedName>
        <fullName evidence="3">PF10066 family protein</fullName>
    </submittedName>
</protein>
<accession>J0WXN1</accession>
<keyword evidence="2" id="KW-0812">Transmembrane</keyword>
<dbReference type="Proteomes" id="UP000002941">
    <property type="component" value="Unassembled WGS sequence"/>
</dbReference>
<feature type="transmembrane region" description="Helical" evidence="2">
    <location>
        <begin position="35"/>
        <end position="56"/>
    </location>
</feature>
<keyword evidence="4" id="KW-1185">Reference proteome</keyword>
<keyword evidence="2" id="KW-1133">Transmembrane helix</keyword>